<evidence type="ECO:0000313" key="2">
    <source>
        <dbReference type="EMBL" id="KAF2114522.1"/>
    </source>
</evidence>
<feature type="region of interest" description="Disordered" evidence="1">
    <location>
        <begin position="19"/>
        <end position="40"/>
    </location>
</feature>
<evidence type="ECO:0000313" key="3">
    <source>
        <dbReference type="Proteomes" id="UP000799770"/>
    </source>
</evidence>
<dbReference type="AlphaFoldDB" id="A0A6A5Z518"/>
<dbReference type="EMBL" id="ML977325">
    <property type="protein sequence ID" value="KAF2114522.1"/>
    <property type="molecule type" value="Genomic_DNA"/>
</dbReference>
<organism evidence="2 3">
    <name type="scientific">Lophiotrema nucula</name>
    <dbReference type="NCBI Taxonomy" id="690887"/>
    <lineage>
        <taxon>Eukaryota</taxon>
        <taxon>Fungi</taxon>
        <taxon>Dikarya</taxon>
        <taxon>Ascomycota</taxon>
        <taxon>Pezizomycotina</taxon>
        <taxon>Dothideomycetes</taxon>
        <taxon>Pleosporomycetidae</taxon>
        <taxon>Pleosporales</taxon>
        <taxon>Lophiotremataceae</taxon>
        <taxon>Lophiotrema</taxon>
    </lineage>
</organism>
<keyword evidence="3" id="KW-1185">Reference proteome</keyword>
<evidence type="ECO:0000256" key="1">
    <source>
        <dbReference type="SAM" id="MobiDB-lite"/>
    </source>
</evidence>
<proteinExistence type="predicted"/>
<gene>
    <name evidence="2" type="ORF">BDV96DRAFT_100313</name>
</gene>
<reference evidence="2" key="1">
    <citation type="journal article" date="2020" name="Stud. Mycol.">
        <title>101 Dothideomycetes genomes: a test case for predicting lifestyles and emergence of pathogens.</title>
        <authorList>
            <person name="Haridas S."/>
            <person name="Albert R."/>
            <person name="Binder M."/>
            <person name="Bloem J."/>
            <person name="Labutti K."/>
            <person name="Salamov A."/>
            <person name="Andreopoulos B."/>
            <person name="Baker S."/>
            <person name="Barry K."/>
            <person name="Bills G."/>
            <person name="Bluhm B."/>
            <person name="Cannon C."/>
            <person name="Castanera R."/>
            <person name="Culley D."/>
            <person name="Daum C."/>
            <person name="Ezra D."/>
            <person name="Gonzalez J."/>
            <person name="Henrissat B."/>
            <person name="Kuo A."/>
            <person name="Liang C."/>
            <person name="Lipzen A."/>
            <person name="Lutzoni F."/>
            <person name="Magnuson J."/>
            <person name="Mondo S."/>
            <person name="Nolan M."/>
            <person name="Ohm R."/>
            <person name="Pangilinan J."/>
            <person name="Park H.-J."/>
            <person name="Ramirez L."/>
            <person name="Alfaro M."/>
            <person name="Sun H."/>
            <person name="Tritt A."/>
            <person name="Yoshinaga Y."/>
            <person name="Zwiers L.-H."/>
            <person name="Turgeon B."/>
            <person name="Goodwin S."/>
            <person name="Spatafora J."/>
            <person name="Crous P."/>
            <person name="Grigoriev I."/>
        </authorList>
    </citation>
    <scope>NUCLEOTIDE SEQUENCE</scope>
    <source>
        <strain evidence="2">CBS 627.86</strain>
    </source>
</reference>
<name>A0A6A5Z518_9PLEO</name>
<protein>
    <submittedName>
        <fullName evidence="2">Uncharacterized protein</fullName>
    </submittedName>
</protein>
<feature type="compositionally biased region" description="Low complexity" evidence="1">
    <location>
        <begin position="73"/>
        <end position="87"/>
    </location>
</feature>
<feature type="region of interest" description="Disordered" evidence="1">
    <location>
        <begin position="68"/>
        <end position="87"/>
    </location>
</feature>
<dbReference type="Proteomes" id="UP000799770">
    <property type="component" value="Unassembled WGS sequence"/>
</dbReference>
<sequence length="209" mass="23589">MRPALGTNSLFRWPELSRRRRHGGATRAITSENEGSDEGLLMKRRPGHRWLRALGVAAAVRLSARRRFPPPRMAGAPEAPAPASRSRPGCPQLWPCPQMLPPACDNQAHQYPFLRPITHLSSSLNTCCSPKSLFCRLYSLRVPAAACETFPSPPARQFLPWWRNFLQSLSNRSLSPAFLSTTPGHLRQRPSPCVHHRLTRPFWPSWSCQ</sequence>
<accession>A0A6A5Z518</accession>